<dbReference type="EMBL" id="BJOV01000002">
    <property type="protein sequence ID" value="GEE00371.1"/>
    <property type="molecule type" value="Genomic_DNA"/>
</dbReference>
<dbReference type="Proteomes" id="UP000444960">
    <property type="component" value="Unassembled WGS sequence"/>
</dbReference>
<accession>A0A7I9V5R1</accession>
<proteinExistence type="predicted"/>
<reference evidence="2" key="1">
    <citation type="submission" date="2019-06" db="EMBL/GenBank/DDBJ databases">
        <title>Gordonia isolated from sludge of a wastewater treatment plant.</title>
        <authorList>
            <person name="Tamura T."/>
            <person name="Aoyama K."/>
            <person name="Kang Y."/>
            <person name="Saito S."/>
            <person name="Akiyama N."/>
            <person name="Yazawa K."/>
            <person name="Gonoi T."/>
            <person name="Mikami Y."/>
        </authorList>
    </citation>
    <scope>NUCLEOTIDE SEQUENCE [LARGE SCALE GENOMIC DNA]</scope>
    <source>
        <strain evidence="2">NBRC 107696</strain>
    </source>
</reference>
<keyword evidence="2" id="KW-1185">Reference proteome</keyword>
<dbReference type="AlphaFoldDB" id="A0A7I9V5R1"/>
<evidence type="ECO:0000313" key="1">
    <source>
        <dbReference type="EMBL" id="GEE00371.1"/>
    </source>
</evidence>
<name>A0A7I9V5R1_9ACTN</name>
<organism evidence="1 2">
    <name type="scientific">Gordonia spumicola</name>
    <dbReference type="NCBI Taxonomy" id="589161"/>
    <lineage>
        <taxon>Bacteria</taxon>
        <taxon>Bacillati</taxon>
        <taxon>Actinomycetota</taxon>
        <taxon>Actinomycetes</taxon>
        <taxon>Mycobacteriales</taxon>
        <taxon>Gordoniaceae</taxon>
        <taxon>Gordonia</taxon>
    </lineage>
</organism>
<gene>
    <name evidence="1" type="ORF">nbrc107696_08170</name>
</gene>
<evidence type="ECO:0000313" key="2">
    <source>
        <dbReference type="Proteomes" id="UP000444960"/>
    </source>
</evidence>
<comment type="caution">
    <text evidence="1">The sequence shown here is derived from an EMBL/GenBank/DDBJ whole genome shotgun (WGS) entry which is preliminary data.</text>
</comment>
<protein>
    <submittedName>
        <fullName evidence="1">Uncharacterized protein</fullName>
    </submittedName>
</protein>
<sequence length="46" mass="5155">MVAVQVHATLDAVEVADDEAAAMHLAWQLEEAGARANQVRERIRRR</sequence>